<gene>
    <name evidence="3" type="ORF">VA596_12680</name>
</gene>
<dbReference type="RefSeq" id="WP_323326501.1">
    <property type="nucleotide sequence ID" value="NZ_JAYFSI010000002.1"/>
</dbReference>
<protein>
    <submittedName>
        <fullName evidence="3">ATP-binding protein</fullName>
    </submittedName>
</protein>
<keyword evidence="3" id="KW-0547">Nucleotide-binding</keyword>
<keyword evidence="1" id="KW-0418">Kinase</keyword>
<dbReference type="PANTHER" id="PTHR35526">
    <property type="entry name" value="ANTI-SIGMA-F FACTOR RSBW-RELATED"/>
    <property type="match status" value="1"/>
</dbReference>
<evidence type="ECO:0000313" key="4">
    <source>
        <dbReference type="Proteomes" id="UP001304298"/>
    </source>
</evidence>
<evidence type="ECO:0000256" key="1">
    <source>
        <dbReference type="ARBA" id="ARBA00022527"/>
    </source>
</evidence>
<dbReference type="CDD" id="cd16936">
    <property type="entry name" value="HATPase_RsbW-like"/>
    <property type="match status" value="1"/>
</dbReference>
<dbReference type="InterPro" id="IPR003594">
    <property type="entry name" value="HATPase_dom"/>
</dbReference>
<dbReference type="SUPFAM" id="SSF55874">
    <property type="entry name" value="ATPase domain of HSP90 chaperone/DNA topoisomerase II/histidine kinase"/>
    <property type="match status" value="1"/>
</dbReference>
<accession>A0ABU5R3H0</accession>
<dbReference type="InterPro" id="IPR036890">
    <property type="entry name" value="HATPase_C_sf"/>
</dbReference>
<evidence type="ECO:0000313" key="3">
    <source>
        <dbReference type="EMBL" id="MEA5360395.1"/>
    </source>
</evidence>
<name>A0ABU5R3H0_9PSEU</name>
<keyword evidence="4" id="KW-1185">Reference proteome</keyword>
<dbReference type="EMBL" id="JAYFSI010000002">
    <property type="protein sequence ID" value="MEA5360395.1"/>
    <property type="molecule type" value="Genomic_DNA"/>
</dbReference>
<dbReference type="Proteomes" id="UP001304298">
    <property type="component" value="Unassembled WGS sequence"/>
</dbReference>
<dbReference type="Pfam" id="PF13581">
    <property type="entry name" value="HATPase_c_2"/>
    <property type="match status" value="1"/>
</dbReference>
<keyword evidence="1" id="KW-0808">Transferase</keyword>
<dbReference type="InterPro" id="IPR050267">
    <property type="entry name" value="Anti-sigma-factor_SerPK"/>
</dbReference>
<dbReference type="Gene3D" id="3.30.565.10">
    <property type="entry name" value="Histidine kinase-like ATPase, C-terminal domain"/>
    <property type="match status" value="1"/>
</dbReference>
<proteinExistence type="predicted"/>
<evidence type="ECO:0000259" key="2">
    <source>
        <dbReference type="Pfam" id="PF13581"/>
    </source>
</evidence>
<keyword evidence="1" id="KW-0723">Serine/threonine-protein kinase</keyword>
<keyword evidence="3" id="KW-0067">ATP-binding</keyword>
<dbReference type="PANTHER" id="PTHR35526:SF3">
    <property type="entry name" value="ANTI-SIGMA-F FACTOR RSBW"/>
    <property type="match status" value="1"/>
</dbReference>
<reference evidence="3 4" key="1">
    <citation type="submission" date="2023-12" db="EMBL/GenBank/DDBJ databases">
        <title>Amycolatopsis sp. V23-08.</title>
        <authorList>
            <person name="Somphong A."/>
        </authorList>
    </citation>
    <scope>NUCLEOTIDE SEQUENCE [LARGE SCALE GENOMIC DNA]</scope>
    <source>
        <strain evidence="3 4">V23-08</strain>
    </source>
</reference>
<feature type="domain" description="Histidine kinase/HSP90-like ATPase" evidence="2">
    <location>
        <begin position="18"/>
        <end position="124"/>
    </location>
</feature>
<dbReference type="GO" id="GO:0005524">
    <property type="term" value="F:ATP binding"/>
    <property type="evidence" value="ECO:0007669"/>
    <property type="project" value="UniProtKB-KW"/>
</dbReference>
<sequence length="130" mass="14228">MDLPATHEYRFDAGVPLDLAAMRRWIRRVLAGASSDGLEDALLLATELVANALDHAQGVRALRILCRDPRSAVRLEIDDARPDLALRLGGSSTDEDRGRGLLLVDAVSRRWGVITHDDVYKTVWADLAAG</sequence>
<comment type="caution">
    <text evidence="3">The sequence shown here is derived from an EMBL/GenBank/DDBJ whole genome shotgun (WGS) entry which is preliminary data.</text>
</comment>
<organism evidence="3 4">
    <name type="scientific">Amycolatopsis heterodermiae</name>
    <dbReference type="NCBI Taxonomy" id="3110235"/>
    <lineage>
        <taxon>Bacteria</taxon>
        <taxon>Bacillati</taxon>
        <taxon>Actinomycetota</taxon>
        <taxon>Actinomycetes</taxon>
        <taxon>Pseudonocardiales</taxon>
        <taxon>Pseudonocardiaceae</taxon>
        <taxon>Amycolatopsis</taxon>
    </lineage>
</organism>